<comment type="similarity">
    <text evidence="2">Belongs to the NAD(P)-dependent epimerase/dehydratase family. Dihydroflavonol-4-reductase subfamily.</text>
</comment>
<keyword evidence="1" id="KW-0560">Oxidoreductase</keyword>
<dbReference type="InterPro" id="IPR001509">
    <property type="entry name" value="Epimerase_deHydtase"/>
</dbReference>
<dbReference type="Proteomes" id="UP000094065">
    <property type="component" value="Unassembled WGS sequence"/>
</dbReference>
<evidence type="ECO:0000256" key="2">
    <source>
        <dbReference type="ARBA" id="ARBA00023445"/>
    </source>
</evidence>
<dbReference type="Pfam" id="PF01370">
    <property type="entry name" value="Epimerase"/>
    <property type="match status" value="1"/>
</dbReference>
<gene>
    <name evidence="4" type="ORF">L202_03861</name>
</gene>
<dbReference type="SUPFAM" id="SSF51735">
    <property type="entry name" value="NAD(P)-binding Rossmann-fold domains"/>
    <property type="match status" value="1"/>
</dbReference>
<dbReference type="PANTHER" id="PTHR10366:SF579">
    <property type="entry name" value="3-BETA HYDROXYSTEROID DEHYDROGENASE_ISOMERASE FAMILY PROTEIN (AFU_ORTHOLOGUE AFUA_3G02250)"/>
    <property type="match status" value="1"/>
</dbReference>
<keyword evidence="5" id="KW-1185">Reference proteome</keyword>
<dbReference type="OrthoDB" id="2735536at2759"/>
<dbReference type="RefSeq" id="XP_018994839.1">
    <property type="nucleotide sequence ID" value="XM_019137813.1"/>
</dbReference>
<evidence type="ECO:0000256" key="1">
    <source>
        <dbReference type="ARBA" id="ARBA00023002"/>
    </source>
</evidence>
<dbReference type="PANTHER" id="PTHR10366">
    <property type="entry name" value="NAD DEPENDENT EPIMERASE/DEHYDRATASE"/>
    <property type="match status" value="1"/>
</dbReference>
<protein>
    <recommendedName>
        <fullName evidence="3">NAD-dependent epimerase/dehydratase domain-containing protein</fullName>
    </recommendedName>
</protein>
<evidence type="ECO:0000313" key="5">
    <source>
        <dbReference type="Proteomes" id="UP000094065"/>
    </source>
</evidence>
<dbReference type="GeneID" id="30155170"/>
<name>A0A1E3HUH8_9TREE</name>
<proteinExistence type="inferred from homology"/>
<dbReference type="InterPro" id="IPR050425">
    <property type="entry name" value="NAD(P)_dehydrat-like"/>
</dbReference>
<evidence type="ECO:0000259" key="3">
    <source>
        <dbReference type="Pfam" id="PF01370"/>
    </source>
</evidence>
<reference evidence="4 5" key="1">
    <citation type="submission" date="2016-06" db="EMBL/GenBank/DDBJ databases">
        <title>Evolution of pathogenesis and genome organization in the Tremellales.</title>
        <authorList>
            <person name="Cuomo C."/>
            <person name="Litvintseva A."/>
            <person name="Heitman J."/>
            <person name="Chen Y."/>
            <person name="Sun S."/>
            <person name="Springer D."/>
            <person name="Dromer F."/>
            <person name="Young S."/>
            <person name="Zeng Q."/>
            <person name="Chapman S."/>
            <person name="Gujja S."/>
            <person name="Saif S."/>
            <person name="Birren B."/>
        </authorList>
    </citation>
    <scope>NUCLEOTIDE SEQUENCE [LARGE SCALE GENOMIC DNA]</scope>
    <source>
        <strain evidence="4 5">CBS 6039</strain>
    </source>
</reference>
<evidence type="ECO:0000313" key="4">
    <source>
        <dbReference type="EMBL" id="ODN79992.1"/>
    </source>
</evidence>
<dbReference type="InterPro" id="IPR036291">
    <property type="entry name" value="NAD(P)-bd_dom_sf"/>
</dbReference>
<feature type="domain" description="NAD-dependent epimerase/dehydratase" evidence="3">
    <location>
        <begin position="8"/>
        <end position="265"/>
    </location>
</feature>
<dbReference type="STRING" id="1295533.A0A1E3HUH8"/>
<organism evidence="4 5">
    <name type="scientific">Cryptococcus amylolentus CBS 6039</name>
    <dbReference type="NCBI Taxonomy" id="1295533"/>
    <lineage>
        <taxon>Eukaryota</taxon>
        <taxon>Fungi</taxon>
        <taxon>Dikarya</taxon>
        <taxon>Basidiomycota</taxon>
        <taxon>Agaricomycotina</taxon>
        <taxon>Tremellomycetes</taxon>
        <taxon>Tremellales</taxon>
        <taxon>Cryptococcaceae</taxon>
        <taxon>Cryptococcus</taxon>
    </lineage>
</organism>
<comment type="caution">
    <text evidence="4">The sequence shown here is derived from an EMBL/GenBank/DDBJ whole genome shotgun (WGS) entry which is preliminary data.</text>
</comment>
<accession>A0A1E3HUH8</accession>
<dbReference type="Gene3D" id="3.40.50.720">
    <property type="entry name" value="NAD(P)-binding Rossmann-like Domain"/>
    <property type="match status" value="1"/>
</dbReference>
<dbReference type="AlphaFoldDB" id="A0A1E3HUH8"/>
<sequence length="361" mass="39658">MPLPPPTVAITGLTGFIATHTALAFLAHNWSVRASVRSPAKAEQVKDLKVWERYLEEGRLEVVVVEDLGGGELAELLEGVEGVAHLAAPLGMTELGWEGYKKPTIDGMLNILKQAKSVPSIKGISVMSSMSALYDVQTPEAEQDGKIYTEDVWTPLTEEVALDFDPEDPKAMWIYYGAAKRLAEEAALAFVEEEKPQFSVATFCPPMVYAPFHHIISLSQIANTEGSPPIFASLLSGRDEPLPSKGGFSWVDARDVGEAFFRAVEGRISGRFLVSAGKANQQIFVNKLRELRPDLDEYIIKGEHSDDKLGPTSYIDATKSKKVLGLEYRPMEETLKDTVDYLEKIGAFEEAPGAWKKAGKE</sequence>
<dbReference type="GO" id="GO:0016616">
    <property type="term" value="F:oxidoreductase activity, acting on the CH-OH group of donors, NAD or NADP as acceptor"/>
    <property type="evidence" value="ECO:0007669"/>
    <property type="project" value="TreeGrafter"/>
</dbReference>
<dbReference type="EMBL" id="AWGJ01000005">
    <property type="protein sequence ID" value="ODN79992.1"/>
    <property type="molecule type" value="Genomic_DNA"/>
</dbReference>